<dbReference type="EMBL" id="JNFF01000013">
    <property type="protein sequence ID" value="KEQ31555.1"/>
    <property type="molecule type" value="Genomic_DNA"/>
</dbReference>
<evidence type="ECO:0008006" key="3">
    <source>
        <dbReference type="Google" id="ProtNLM"/>
    </source>
</evidence>
<accession>A0A081PLI2</accession>
<dbReference type="Pfam" id="PF13589">
    <property type="entry name" value="HATPase_c_3"/>
    <property type="match status" value="1"/>
</dbReference>
<dbReference type="OrthoDB" id="8765545at2"/>
<sequence>MANNVHITSGGIQKVLRNYNEKQAVAEYIWNGFDAKANQINIDYSANSLGFIDSLSITDNGYGINFKQLKPKFDHFYESEKALQLAIHKNRSALHGKNGVGRLTFFKFAGQAEWETTFMLANKLKSGTIRIDGSNLNNYQAVPVEVPLHPQTGTIVRFTNLKISEALLEKEIIPFLKAEFCWFLELNKKKKFVISINGKKLDYEDQVAERAEDIIYTFDESRTLFRVKFIQWKENLHRELSKVYYISEKGEELYKDYTSLNKKADDYFHSVYIQSEFFTDFDFSNLEVETQFKLYNRSKSSAEYRYLSKEIHNLLVAKRKIFLKENSGKLIDRYESEGVIKPQEGKASGAKQRKLLHDTLKAMYEARPKLFSNLSLDQKKTVVSLVDVLLQSNQKNKIRTIMENITELETEERAEFDALLNSKA</sequence>
<gene>
    <name evidence="1" type="ORF">N180_11165</name>
</gene>
<name>A0A081PLI2_9SPHI</name>
<dbReference type="SUPFAM" id="SSF55874">
    <property type="entry name" value="ATPase domain of HSP90 chaperone/DNA topoisomerase II/histidine kinase"/>
    <property type="match status" value="1"/>
</dbReference>
<protein>
    <recommendedName>
        <fullName evidence="3">ATP-binding protein</fullName>
    </recommendedName>
</protein>
<reference evidence="1 2" key="1">
    <citation type="journal article" date="1992" name="Int. J. Syst. Bacteriol.">
        <title>Sphingobacterium antarcticus sp. nov. a Psychrotrophic Bacterium from the Soils of Schirmacher Oasis, Antarctica.</title>
        <authorList>
            <person name="Shivaji S."/>
            <person name="Ray M.K."/>
            <person name="Rao N.S."/>
            <person name="Saiserr L."/>
            <person name="Jagannadham M.V."/>
            <person name="Kumar G.S."/>
            <person name="Reddy G."/>
            <person name="Bhargava P.M."/>
        </authorList>
    </citation>
    <scope>NUCLEOTIDE SEQUENCE [LARGE SCALE GENOMIC DNA]</scope>
    <source>
        <strain evidence="1 2">4BY</strain>
    </source>
</reference>
<organism evidence="1 2">
    <name type="scientific">Pedobacter antarcticus 4BY</name>
    <dbReference type="NCBI Taxonomy" id="1358423"/>
    <lineage>
        <taxon>Bacteria</taxon>
        <taxon>Pseudomonadati</taxon>
        <taxon>Bacteroidota</taxon>
        <taxon>Sphingobacteriia</taxon>
        <taxon>Sphingobacteriales</taxon>
        <taxon>Sphingobacteriaceae</taxon>
        <taxon>Pedobacter</taxon>
    </lineage>
</organism>
<keyword evidence="2" id="KW-1185">Reference proteome</keyword>
<dbReference type="eggNOG" id="COG0323">
    <property type="taxonomic scope" value="Bacteria"/>
</dbReference>
<dbReference type="Proteomes" id="UP000028007">
    <property type="component" value="Unassembled WGS sequence"/>
</dbReference>
<dbReference type="Gene3D" id="3.30.565.10">
    <property type="entry name" value="Histidine kinase-like ATPase, C-terminal domain"/>
    <property type="match status" value="1"/>
</dbReference>
<proteinExistence type="predicted"/>
<dbReference type="RefSeq" id="WP_037437991.1">
    <property type="nucleotide sequence ID" value="NZ_JNFF01000013.1"/>
</dbReference>
<dbReference type="AlphaFoldDB" id="A0A081PLI2"/>
<evidence type="ECO:0000313" key="2">
    <source>
        <dbReference type="Proteomes" id="UP000028007"/>
    </source>
</evidence>
<evidence type="ECO:0000313" key="1">
    <source>
        <dbReference type="EMBL" id="KEQ31555.1"/>
    </source>
</evidence>
<comment type="caution">
    <text evidence="1">The sequence shown here is derived from an EMBL/GenBank/DDBJ whole genome shotgun (WGS) entry which is preliminary data.</text>
</comment>
<dbReference type="InterPro" id="IPR036890">
    <property type="entry name" value="HATPase_C_sf"/>
</dbReference>